<accession>A0ABQ8EXF0</accession>
<dbReference type="PROSITE" id="PS51352">
    <property type="entry name" value="THIOREDOXIN_2"/>
    <property type="match status" value="1"/>
</dbReference>
<feature type="domain" description="Thioredoxin" evidence="6">
    <location>
        <begin position="131"/>
        <end position="292"/>
    </location>
</feature>
<dbReference type="InterPro" id="IPR050217">
    <property type="entry name" value="Peroxiredoxin"/>
</dbReference>
<dbReference type="SUPFAM" id="SSF52833">
    <property type="entry name" value="Thioredoxin-like"/>
    <property type="match status" value="1"/>
</dbReference>
<keyword evidence="4" id="KW-0676">Redox-active center</keyword>
<dbReference type="Proteomes" id="UP001648503">
    <property type="component" value="Unassembled WGS sequence"/>
</dbReference>
<dbReference type="InterPro" id="IPR000866">
    <property type="entry name" value="AhpC/TSA"/>
</dbReference>
<dbReference type="PANTHER" id="PTHR10681:SF171">
    <property type="entry name" value="PEROXIREDOXIN 4"/>
    <property type="match status" value="1"/>
</dbReference>
<dbReference type="InterPro" id="IPR019479">
    <property type="entry name" value="Peroxiredoxin_C"/>
</dbReference>
<proteinExistence type="predicted"/>
<dbReference type="CDD" id="cd03015">
    <property type="entry name" value="PRX_Typ2cys"/>
    <property type="match status" value="1"/>
</dbReference>
<name>A0ABQ8EXF0_9FUNG</name>
<keyword evidence="3" id="KW-0560">Oxidoreductase</keyword>
<dbReference type="PANTHER" id="PTHR10681">
    <property type="entry name" value="THIOREDOXIN PEROXIDASE"/>
    <property type="match status" value="1"/>
</dbReference>
<feature type="compositionally biased region" description="Basic and acidic residues" evidence="5">
    <location>
        <begin position="326"/>
        <end position="336"/>
    </location>
</feature>
<evidence type="ECO:0000256" key="4">
    <source>
        <dbReference type="ARBA" id="ARBA00023284"/>
    </source>
</evidence>
<dbReference type="Pfam" id="PF10417">
    <property type="entry name" value="1-cysPrx_C"/>
    <property type="match status" value="1"/>
</dbReference>
<evidence type="ECO:0000256" key="2">
    <source>
        <dbReference type="ARBA" id="ARBA00022862"/>
    </source>
</evidence>
<comment type="caution">
    <text evidence="7">The sequence shown here is derived from an EMBL/GenBank/DDBJ whole genome shotgun (WGS) entry which is preliminary data.</text>
</comment>
<gene>
    <name evidence="7" type="ORF">BASA50_010992</name>
</gene>
<evidence type="ECO:0000313" key="8">
    <source>
        <dbReference type="Proteomes" id="UP001648503"/>
    </source>
</evidence>
<dbReference type="Gene3D" id="3.40.30.10">
    <property type="entry name" value="Glutaredoxin"/>
    <property type="match status" value="1"/>
</dbReference>
<protein>
    <recommendedName>
        <fullName evidence="6">Thioredoxin domain-containing protein</fullName>
    </recommendedName>
</protein>
<keyword evidence="1" id="KW-0575">Peroxidase</keyword>
<dbReference type="InterPro" id="IPR013766">
    <property type="entry name" value="Thioredoxin_domain"/>
</dbReference>
<evidence type="ECO:0000256" key="3">
    <source>
        <dbReference type="ARBA" id="ARBA00023002"/>
    </source>
</evidence>
<evidence type="ECO:0000256" key="1">
    <source>
        <dbReference type="ARBA" id="ARBA00022559"/>
    </source>
</evidence>
<dbReference type="InterPro" id="IPR036249">
    <property type="entry name" value="Thioredoxin-like_sf"/>
</dbReference>
<dbReference type="Pfam" id="PF00578">
    <property type="entry name" value="AhpC-TSA"/>
    <property type="match status" value="1"/>
</dbReference>
<evidence type="ECO:0000256" key="5">
    <source>
        <dbReference type="SAM" id="MobiDB-lite"/>
    </source>
</evidence>
<sequence>MGGVASTRQGLQDQMSEQRPARHYPVVFRKRQGVVMPYQMPYKIPCQMQTDAPLSMCSWAATPQPSQQSSQQPLQSPLRIPVSLAKSPAHTHPQVGTKPLIDPLVASGLSYSSAPDTLDCQALDLCLKMVATVQHKAPAFSAQALVDGAFKEVHLDQYKGKYLVLFFYPLDFTFVCPTEIIAFSDRIEEFKKIGAEVVAASVDSHFSHLAWTKQPRSEGGLGEMKIPILADITKTISRDYGVLVEDGPDAGVALRGTFIIDPKQNVRAIQINDLPIGRSVDEILRLLDALQFHEKHGDVCPVGWKKGAQSMKADPVGSIAYFEKTHSAGDAKRKSDTAAATNGDLASHATKKLNQS</sequence>
<feature type="region of interest" description="Disordered" evidence="5">
    <location>
        <begin position="326"/>
        <end position="356"/>
    </location>
</feature>
<organism evidence="7 8">
    <name type="scientific">Batrachochytrium salamandrivorans</name>
    <dbReference type="NCBI Taxonomy" id="1357716"/>
    <lineage>
        <taxon>Eukaryota</taxon>
        <taxon>Fungi</taxon>
        <taxon>Fungi incertae sedis</taxon>
        <taxon>Chytridiomycota</taxon>
        <taxon>Chytridiomycota incertae sedis</taxon>
        <taxon>Chytridiomycetes</taxon>
        <taxon>Rhizophydiales</taxon>
        <taxon>Rhizophydiales incertae sedis</taxon>
        <taxon>Batrachochytrium</taxon>
    </lineage>
</organism>
<keyword evidence="2" id="KW-0049">Antioxidant</keyword>
<keyword evidence="8" id="KW-1185">Reference proteome</keyword>
<reference evidence="7 8" key="1">
    <citation type="submission" date="2021-02" db="EMBL/GenBank/DDBJ databases">
        <title>Variation within the Batrachochytrium salamandrivorans European outbreak.</title>
        <authorList>
            <person name="Kelly M."/>
            <person name="Pasmans F."/>
            <person name="Shea T.P."/>
            <person name="Munoz J.F."/>
            <person name="Carranza S."/>
            <person name="Cuomo C.A."/>
            <person name="Martel A."/>
        </authorList>
    </citation>
    <scope>NUCLEOTIDE SEQUENCE [LARGE SCALE GENOMIC DNA]</scope>
    <source>
        <strain evidence="7 8">AMFP18/2</strain>
    </source>
</reference>
<dbReference type="EMBL" id="JAFCIX010000547">
    <property type="protein sequence ID" value="KAH6587973.1"/>
    <property type="molecule type" value="Genomic_DNA"/>
</dbReference>
<evidence type="ECO:0000313" key="7">
    <source>
        <dbReference type="EMBL" id="KAH6587973.1"/>
    </source>
</evidence>
<evidence type="ECO:0000259" key="6">
    <source>
        <dbReference type="PROSITE" id="PS51352"/>
    </source>
</evidence>